<feature type="compositionally biased region" description="Polar residues" evidence="1">
    <location>
        <begin position="137"/>
        <end position="151"/>
    </location>
</feature>
<evidence type="ECO:0000313" key="2">
    <source>
        <dbReference type="EMBL" id="CNW88540.1"/>
    </source>
</evidence>
<dbReference type="AlphaFoldDB" id="A0A655FY65"/>
<dbReference type="Proteomes" id="UP000039217">
    <property type="component" value="Unassembled WGS sequence"/>
</dbReference>
<evidence type="ECO:0000256" key="1">
    <source>
        <dbReference type="SAM" id="MobiDB-lite"/>
    </source>
</evidence>
<name>A0A655FY65_MYCTX</name>
<protein>
    <submittedName>
        <fullName evidence="2">Uncharacterized protein</fullName>
    </submittedName>
</protein>
<accession>A0A655FY65</accession>
<organism evidence="2 3">
    <name type="scientific">Mycobacterium tuberculosis</name>
    <dbReference type="NCBI Taxonomy" id="1773"/>
    <lineage>
        <taxon>Bacteria</taxon>
        <taxon>Bacillati</taxon>
        <taxon>Actinomycetota</taxon>
        <taxon>Actinomycetes</taxon>
        <taxon>Mycobacteriales</taxon>
        <taxon>Mycobacteriaceae</taxon>
        <taxon>Mycobacterium</taxon>
        <taxon>Mycobacterium tuberculosis complex</taxon>
    </lineage>
</organism>
<feature type="region of interest" description="Disordered" evidence="1">
    <location>
        <begin position="73"/>
        <end position="151"/>
    </location>
</feature>
<reference evidence="2 3" key="1">
    <citation type="submission" date="2015-03" db="EMBL/GenBank/DDBJ databases">
        <authorList>
            <consortium name="Pathogen Informatics"/>
        </authorList>
    </citation>
    <scope>NUCLEOTIDE SEQUENCE [LARGE SCALE GENOMIC DNA]</scope>
    <source>
        <strain evidence="2 3">D00501624</strain>
    </source>
</reference>
<proteinExistence type="predicted"/>
<feature type="compositionally biased region" description="Low complexity" evidence="1">
    <location>
        <begin position="102"/>
        <end position="117"/>
    </location>
</feature>
<feature type="compositionally biased region" description="Polar residues" evidence="1">
    <location>
        <begin position="75"/>
        <end position="84"/>
    </location>
</feature>
<evidence type="ECO:0000313" key="3">
    <source>
        <dbReference type="Proteomes" id="UP000039217"/>
    </source>
</evidence>
<sequence>MCLVPEYTTTSTPSGKPCCSSGVANTLSSTTFAPAACASSVTAAISTSDCMGLDGVSKNTACVGTESARSHCERSSPSTKTVCTPQRGRISLHTTKHEPNRLRAATSRSPAPSSAPSEVNTAAMPLAVANAAGAPSISRSRSSNTDTVGLP</sequence>
<dbReference type="EMBL" id="CQQC01002486">
    <property type="protein sequence ID" value="CNW88540.1"/>
    <property type="molecule type" value="Genomic_DNA"/>
</dbReference>
<gene>
    <name evidence="2" type="ORF">ERS007661_04333</name>
</gene>